<protein>
    <submittedName>
        <fullName evidence="2">Uncharacterized protein</fullName>
    </submittedName>
</protein>
<evidence type="ECO:0000256" key="1">
    <source>
        <dbReference type="SAM" id="MobiDB-lite"/>
    </source>
</evidence>
<proteinExistence type="predicted"/>
<comment type="caution">
    <text evidence="2">The sequence shown here is derived from an EMBL/GenBank/DDBJ whole genome shotgun (WGS) entry which is preliminary data.</text>
</comment>
<dbReference type="Proteomes" id="UP001177140">
    <property type="component" value="Unassembled WGS sequence"/>
</dbReference>
<feature type="region of interest" description="Disordered" evidence="1">
    <location>
        <begin position="64"/>
        <end position="83"/>
    </location>
</feature>
<dbReference type="EMBL" id="JAJJMA010068657">
    <property type="protein sequence ID" value="MCL7027475.1"/>
    <property type="molecule type" value="Genomic_DNA"/>
</dbReference>
<evidence type="ECO:0000313" key="2">
    <source>
        <dbReference type="EMBL" id="MCL7027475.1"/>
    </source>
</evidence>
<organism evidence="2 3">
    <name type="scientific">Papaver nudicaule</name>
    <name type="common">Iceland poppy</name>
    <dbReference type="NCBI Taxonomy" id="74823"/>
    <lineage>
        <taxon>Eukaryota</taxon>
        <taxon>Viridiplantae</taxon>
        <taxon>Streptophyta</taxon>
        <taxon>Embryophyta</taxon>
        <taxon>Tracheophyta</taxon>
        <taxon>Spermatophyta</taxon>
        <taxon>Magnoliopsida</taxon>
        <taxon>Ranunculales</taxon>
        <taxon>Papaveraceae</taxon>
        <taxon>Papaveroideae</taxon>
        <taxon>Papaver</taxon>
    </lineage>
</organism>
<reference evidence="2" key="1">
    <citation type="submission" date="2022-03" db="EMBL/GenBank/DDBJ databases">
        <title>A functionally conserved STORR gene fusion in Papaver species that diverged 16.8 million years ago.</title>
        <authorList>
            <person name="Catania T."/>
        </authorList>
    </citation>
    <scope>NUCLEOTIDE SEQUENCE</scope>
    <source>
        <strain evidence="2">S-191538</strain>
    </source>
</reference>
<feature type="non-terminal residue" evidence="2">
    <location>
        <position position="1"/>
    </location>
</feature>
<evidence type="ECO:0000313" key="3">
    <source>
        <dbReference type="Proteomes" id="UP001177140"/>
    </source>
</evidence>
<dbReference type="AlphaFoldDB" id="A0AA41S2F1"/>
<sequence>MTMKGGIVSEIHQNSKRFLIRVRGGLERFVQLEFSSPSENDQIAEEADTSKDCLDKHFLRNQKRATEKGREGKGREELLERAV</sequence>
<keyword evidence="3" id="KW-1185">Reference proteome</keyword>
<accession>A0AA41S2F1</accession>
<name>A0AA41S2F1_PAPNU</name>
<gene>
    <name evidence="2" type="ORF">MKW94_019853</name>
</gene>